<dbReference type="Proteomes" id="UP000244677">
    <property type="component" value="Chromosome"/>
</dbReference>
<organism evidence="1 2">
    <name type="scientific">Flavobacterium kingsejongi</name>
    <dbReference type="NCBI Taxonomy" id="1678728"/>
    <lineage>
        <taxon>Bacteria</taxon>
        <taxon>Pseudomonadati</taxon>
        <taxon>Bacteroidota</taxon>
        <taxon>Flavobacteriia</taxon>
        <taxon>Flavobacteriales</taxon>
        <taxon>Flavobacteriaceae</taxon>
        <taxon>Flavobacterium</taxon>
    </lineage>
</organism>
<sequence>MKYYNNNEELLRFTYELKKLLSDNQMFDSDDRKSSGGFSDKTQLFILSQLRLVIQSVIGTECTTLRMDHHLKDQFGIRQFHKKMFTRFFNSIVRDMQGNNRITQAECVKLETITDCVNLIRGKL</sequence>
<protein>
    <submittedName>
        <fullName evidence="1">Uncharacterized protein</fullName>
    </submittedName>
</protein>
<reference evidence="1 2" key="1">
    <citation type="submission" date="2017-04" db="EMBL/GenBank/DDBJ databases">
        <title>Complete genome sequence of Flavobacterium kingsejong AJ004.</title>
        <authorList>
            <person name="Lee P.C."/>
        </authorList>
    </citation>
    <scope>NUCLEOTIDE SEQUENCE [LARGE SCALE GENOMIC DNA]</scope>
    <source>
        <strain evidence="1 2">AJ004</strain>
    </source>
</reference>
<proteinExistence type="predicted"/>
<accession>A0A2S1LTH5</accession>
<gene>
    <name evidence="1" type="ORF">FK004_18280</name>
</gene>
<evidence type="ECO:0000313" key="2">
    <source>
        <dbReference type="Proteomes" id="UP000244677"/>
    </source>
</evidence>
<dbReference type="RefSeq" id="WP_108738533.1">
    <property type="nucleotide sequence ID" value="NZ_CP020919.1"/>
</dbReference>
<dbReference type="OrthoDB" id="1444826at2"/>
<dbReference type="EMBL" id="CP020919">
    <property type="protein sequence ID" value="AWG27039.1"/>
    <property type="molecule type" value="Genomic_DNA"/>
</dbReference>
<keyword evidence="2" id="KW-1185">Reference proteome</keyword>
<evidence type="ECO:0000313" key="1">
    <source>
        <dbReference type="EMBL" id="AWG27039.1"/>
    </source>
</evidence>
<dbReference type="KEGG" id="fki:FK004_18280"/>
<dbReference type="AlphaFoldDB" id="A0A2S1LTH5"/>
<name>A0A2S1LTH5_9FLAO</name>